<evidence type="ECO:0000313" key="2">
    <source>
        <dbReference type="WBParaSite" id="JU765_v2.g17866.t1"/>
    </source>
</evidence>
<sequence length="809" mass="89833">MIHLILRLGFFVTFVVGQNLVNVRFPQGELEGDAPNGSQVYFDAPLRADPKNAGQITVEIVDEAAKQAFGVFPTVLSSGDAFALILRDGSLIPLMDDVNVFEVSVGCFSNHSFYLPFQLKSSYLDSDLFDSQTFSLFVKILKPNLEIPRFLKAEQSFKLSQRLTEGIVGKIDIKNLDKTDLDKFNYEIYGGFSELFSVKTAKEGLFLLTTGCEPEVCLNLPSNFTLMLRITPNDGRPTANQTEITLVHLLISKENILGPHFLEREYSASIVERSDHFLAAVQLQAIDPDYLDSQDEKINFAFSEPSEVFEVDSESGIVKIKNSSLVTIENLGQTVKLMVEVGDGKNPADIAVVEIQIIKAESGEESAEVEEFEFERPIYAFAVAPREKTVGKVELVDGNRGNIKLVEGGAGNFHLDDKTGQLDYVGTVEKDTKNYTLKIIAFPDVSSSLIATTTAQILVAGIGSSSPSFEDDFATVFVDSDAKPETVIHQLIAEDLDKDAALVFSLENSTCRDVLSTEVPCKNELVLHPNGQIVVKKLGLDLLTTTMVVSVTDKTHKLENKDFVEVLITIRRQKPKIDVGKVFKFFNSEDPLILSDDLPVGSYVFTAALEPLKADSLNELKPKIKFLLPPTEKRFRIDENSGMIYTLSSLKNAGSLNLTFRTEILVEENMKKKKLEVDGFVVVETVKMEADPPNFKENKELRFTVKENSEPDSLIGKVEVLENDGGKISFEIVDSSGQTQNLVKIDKNGKLVVGGQIDYETTPEMLFFVRITNEMEKSATIPASQNHGFERQRQQANIFRCKQNAIFCI</sequence>
<accession>A0AC34QNI5</accession>
<dbReference type="WBParaSite" id="JU765_v2.g17866.t1">
    <property type="protein sequence ID" value="JU765_v2.g17866.t1"/>
    <property type="gene ID" value="JU765_v2.g17866"/>
</dbReference>
<dbReference type="Proteomes" id="UP000887576">
    <property type="component" value="Unplaced"/>
</dbReference>
<proteinExistence type="predicted"/>
<reference evidence="2" key="1">
    <citation type="submission" date="2022-11" db="UniProtKB">
        <authorList>
            <consortium name="WormBaseParasite"/>
        </authorList>
    </citation>
    <scope>IDENTIFICATION</scope>
</reference>
<protein>
    <submittedName>
        <fullName evidence="2">Cadherin domain-containing protein</fullName>
    </submittedName>
</protein>
<organism evidence="1 2">
    <name type="scientific">Panagrolaimus sp. JU765</name>
    <dbReference type="NCBI Taxonomy" id="591449"/>
    <lineage>
        <taxon>Eukaryota</taxon>
        <taxon>Metazoa</taxon>
        <taxon>Ecdysozoa</taxon>
        <taxon>Nematoda</taxon>
        <taxon>Chromadorea</taxon>
        <taxon>Rhabditida</taxon>
        <taxon>Tylenchina</taxon>
        <taxon>Panagrolaimomorpha</taxon>
        <taxon>Panagrolaimoidea</taxon>
        <taxon>Panagrolaimidae</taxon>
        <taxon>Panagrolaimus</taxon>
    </lineage>
</organism>
<name>A0AC34QNI5_9BILA</name>
<evidence type="ECO:0000313" key="1">
    <source>
        <dbReference type="Proteomes" id="UP000887576"/>
    </source>
</evidence>